<dbReference type="Gene3D" id="2.60.120.1040">
    <property type="entry name" value="ZPR1, A/B domain"/>
    <property type="match status" value="1"/>
</dbReference>
<dbReference type="InterPro" id="IPR042451">
    <property type="entry name" value="ZPR1_A/B_dom"/>
</dbReference>
<feature type="domain" description="Zinc finger ZPR1-type" evidence="1">
    <location>
        <begin position="82"/>
        <end position="206"/>
    </location>
</feature>
<dbReference type="InterPro" id="IPR056180">
    <property type="entry name" value="ZPR1_jr_dom"/>
</dbReference>
<dbReference type="InterPro" id="IPR004457">
    <property type="entry name" value="Znf_ZPR1"/>
</dbReference>
<name>A0A7S0R2T6_9CHLO</name>
<dbReference type="AlphaFoldDB" id="A0A7S0R2T6"/>
<dbReference type="GO" id="GO:0008270">
    <property type="term" value="F:zinc ion binding"/>
    <property type="evidence" value="ECO:0007669"/>
    <property type="project" value="InterPro"/>
</dbReference>
<sequence length="220" mass="24808">MGRPVDHPYKLDMSHQEVERLLEELEEVLRHTPADWISAEAAALWLCHDQGYEDMAEFEDALHGTFEQFISVMPHIETKQDEKGRLVLRLKPDPPPESWVPSKMTVRITCRADLWNVCVKSPHARVEIPELEFEIAADGKRKIDSIYNIVGSAVFNLGSHVRSAGESAERAQKIMACVAQLNTLLDVDEPWTWVVHDPSGLSEFGDMSKVEVVRGPEALA</sequence>
<dbReference type="Pfam" id="PF22794">
    <property type="entry name" value="jr-ZPR1"/>
    <property type="match status" value="1"/>
</dbReference>
<gene>
    <name evidence="2" type="ORF">CLEI1391_LOCUS1449</name>
</gene>
<reference evidence="2" key="1">
    <citation type="submission" date="2021-01" db="EMBL/GenBank/DDBJ databases">
        <authorList>
            <person name="Corre E."/>
            <person name="Pelletier E."/>
            <person name="Niang G."/>
            <person name="Scheremetjew M."/>
            <person name="Finn R."/>
            <person name="Kale V."/>
            <person name="Holt S."/>
            <person name="Cochrane G."/>
            <person name="Meng A."/>
            <person name="Brown T."/>
            <person name="Cohen L."/>
        </authorList>
    </citation>
    <scope>NUCLEOTIDE SEQUENCE</scope>
    <source>
        <strain evidence="2">SAG 11-49</strain>
    </source>
</reference>
<evidence type="ECO:0000259" key="1">
    <source>
        <dbReference type="SMART" id="SM00709"/>
    </source>
</evidence>
<evidence type="ECO:0000313" key="2">
    <source>
        <dbReference type="EMBL" id="CAD8665550.1"/>
    </source>
</evidence>
<protein>
    <recommendedName>
        <fullName evidence="1">Zinc finger ZPR1-type domain-containing protein</fullName>
    </recommendedName>
</protein>
<proteinExistence type="predicted"/>
<organism evidence="2">
    <name type="scientific">Chlamydomonas leiostraca</name>
    <dbReference type="NCBI Taxonomy" id="1034604"/>
    <lineage>
        <taxon>Eukaryota</taxon>
        <taxon>Viridiplantae</taxon>
        <taxon>Chlorophyta</taxon>
        <taxon>core chlorophytes</taxon>
        <taxon>Chlorophyceae</taxon>
        <taxon>CS clade</taxon>
        <taxon>Chlamydomonadales</taxon>
        <taxon>Chlamydomonadaceae</taxon>
        <taxon>Chlamydomonas</taxon>
    </lineage>
</organism>
<dbReference type="EMBL" id="HBFB01002791">
    <property type="protein sequence ID" value="CAD8665550.1"/>
    <property type="molecule type" value="Transcribed_RNA"/>
</dbReference>
<dbReference type="SMART" id="SM00709">
    <property type="entry name" value="Zpr1"/>
    <property type="match status" value="1"/>
</dbReference>
<accession>A0A7S0R2T6</accession>